<evidence type="ECO:0000313" key="11">
    <source>
        <dbReference type="EMBL" id="BFG00268.1"/>
    </source>
</evidence>
<dbReference type="InterPro" id="IPR013087">
    <property type="entry name" value="Znf_C2H2_type"/>
</dbReference>
<feature type="domain" description="C2H2-type" evidence="10">
    <location>
        <begin position="266"/>
        <end position="293"/>
    </location>
</feature>
<keyword evidence="8" id="KW-0539">Nucleus</keyword>
<reference evidence="11 12" key="1">
    <citation type="submission" date="2024-02" db="EMBL/GenBank/DDBJ databases">
        <title>A chromosome-level genome assembly of Drosophila madeirensis, a fruit fly species endemic to Madeira island.</title>
        <authorList>
            <person name="Tomihara K."/>
            <person name="Llopart A."/>
            <person name="Yamamoto D."/>
        </authorList>
    </citation>
    <scope>NUCLEOTIDE SEQUENCE [LARGE SCALE GENOMIC DNA]</scope>
    <source>
        <strain evidence="11 12">RF1</strain>
    </source>
</reference>
<dbReference type="PANTHER" id="PTHR24394:SF29">
    <property type="entry name" value="MYONEURIN"/>
    <property type="match status" value="1"/>
</dbReference>
<keyword evidence="5 9" id="KW-0863">Zinc-finger</keyword>
<evidence type="ECO:0000313" key="12">
    <source>
        <dbReference type="Proteomes" id="UP001500889"/>
    </source>
</evidence>
<protein>
    <submittedName>
        <fullName evidence="11">Zinc finger protein 570</fullName>
    </submittedName>
</protein>
<dbReference type="SUPFAM" id="SSF57667">
    <property type="entry name" value="beta-beta-alpha zinc fingers"/>
    <property type="match status" value="3"/>
</dbReference>
<dbReference type="PANTHER" id="PTHR24394">
    <property type="entry name" value="ZINC FINGER PROTEIN"/>
    <property type="match status" value="1"/>
</dbReference>
<organism evidence="11 12">
    <name type="scientific">Drosophila madeirensis</name>
    <name type="common">Fruit fly</name>
    <dbReference type="NCBI Taxonomy" id="30013"/>
    <lineage>
        <taxon>Eukaryota</taxon>
        <taxon>Metazoa</taxon>
        <taxon>Ecdysozoa</taxon>
        <taxon>Arthropoda</taxon>
        <taxon>Hexapoda</taxon>
        <taxon>Insecta</taxon>
        <taxon>Pterygota</taxon>
        <taxon>Neoptera</taxon>
        <taxon>Endopterygota</taxon>
        <taxon>Diptera</taxon>
        <taxon>Brachycera</taxon>
        <taxon>Muscomorpha</taxon>
        <taxon>Ephydroidea</taxon>
        <taxon>Drosophilidae</taxon>
        <taxon>Drosophila</taxon>
        <taxon>Sophophora</taxon>
    </lineage>
</organism>
<evidence type="ECO:0000256" key="2">
    <source>
        <dbReference type="ARBA" id="ARBA00006991"/>
    </source>
</evidence>
<name>A0AAU9FX12_DROMD</name>
<dbReference type="GO" id="GO:0000981">
    <property type="term" value="F:DNA-binding transcription factor activity, RNA polymerase II-specific"/>
    <property type="evidence" value="ECO:0007669"/>
    <property type="project" value="TreeGrafter"/>
</dbReference>
<evidence type="ECO:0000256" key="7">
    <source>
        <dbReference type="ARBA" id="ARBA00023125"/>
    </source>
</evidence>
<comment type="similarity">
    <text evidence="2">Belongs to the krueppel C2H2-type zinc-finger protein family.</text>
</comment>
<feature type="domain" description="C2H2-type" evidence="10">
    <location>
        <begin position="115"/>
        <end position="142"/>
    </location>
</feature>
<dbReference type="GO" id="GO:0008270">
    <property type="term" value="F:zinc ion binding"/>
    <property type="evidence" value="ECO:0007669"/>
    <property type="project" value="UniProtKB-KW"/>
</dbReference>
<evidence type="ECO:0000256" key="3">
    <source>
        <dbReference type="ARBA" id="ARBA00022723"/>
    </source>
</evidence>
<feature type="domain" description="C2H2-type" evidence="10">
    <location>
        <begin position="294"/>
        <end position="323"/>
    </location>
</feature>
<sequence>MWQRFWRREKKLNFYLLEPRKKEMAIQTLEEADIDWDSLIEECEESEESDEEWVNSIIVEEPEEELAAMTVDLDAAGEAVDDPGDWIIQQVEEEEELEPGEWRPGPSDTAFLVPWACTRCPLRFVSHEKLIAHRRMHPRTRRDNRPPASIFTCNECGKEFKRRRWLDEHMRTHTGDRPYKCSDCGARFAQNSNLSVHIRTKHLKEALHQCPKCPDRRFTRRRLLQQHLKTVHLRLFDLACEQCGASFSHPTYLKKHMLVHGCNKAYSCHICGKQFCRLENRNSHLFVHSTRKPYICTVCGTGFSRKAHLLQHIQFKNHPNEVIQRQKPHFSDLLNQFTRKKIGGAVQLNCN</sequence>
<dbReference type="GO" id="GO:0003677">
    <property type="term" value="F:DNA binding"/>
    <property type="evidence" value="ECO:0007669"/>
    <property type="project" value="UniProtKB-KW"/>
</dbReference>
<keyword evidence="4" id="KW-0677">Repeat</keyword>
<feature type="domain" description="C2H2-type" evidence="10">
    <location>
        <begin position="179"/>
        <end position="207"/>
    </location>
</feature>
<proteinExistence type="inferred from homology"/>
<feature type="domain" description="C2H2-type" evidence="10">
    <location>
        <begin position="238"/>
        <end position="265"/>
    </location>
</feature>
<evidence type="ECO:0000256" key="8">
    <source>
        <dbReference type="ARBA" id="ARBA00023242"/>
    </source>
</evidence>
<gene>
    <name evidence="11" type="ORF">DMAD_00299</name>
</gene>
<evidence type="ECO:0000256" key="5">
    <source>
        <dbReference type="ARBA" id="ARBA00022771"/>
    </source>
</evidence>
<dbReference type="PROSITE" id="PS00028">
    <property type="entry name" value="ZINC_FINGER_C2H2_1"/>
    <property type="match status" value="6"/>
</dbReference>
<keyword evidence="6" id="KW-0862">Zinc</keyword>
<dbReference type="PROSITE" id="PS50157">
    <property type="entry name" value="ZINC_FINGER_C2H2_2"/>
    <property type="match status" value="6"/>
</dbReference>
<dbReference type="Proteomes" id="UP001500889">
    <property type="component" value="Chromosome A"/>
</dbReference>
<keyword evidence="3" id="KW-0479">Metal-binding</keyword>
<dbReference type="Gene3D" id="3.30.160.60">
    <property type="entry name" value="Classic Zinc Finger"/>
    <property type="match status" value="5"/>
</dbReference>
<evidence type="ECO:0000256" key="4">
    <source>
        <dbReference type="ARBA" id="ARBA00022737"/>
    </source>
</evidence>
<dbReference type="FunFam" id="3.30.160.60:FF:001049">
    <property type="entry name" value="zinc finger protein 319"/>
    <property type="match status" value="1"/>
</dbReference>
<dbReference type="InterPro" id="IPR036236">
    <property type="entry name" value="Znf_C2H2_sf"/>
</dbReference>
<dbReference type="FunFam" id="3.30.160.60:FF:001442">
    <property type="entry name" value="zinc finger protein 696"/>
    <property type="match status" value="1"/>
</dbReference>
<dbReference type="FunFam" id="3.30.160.60:FF:000100">
    <property type="entry name" value="Zinc finger 45-like"/>
    <property type="match status" value="1"/>
</dbReference>
<comment type="subcellular location">
    <subcellularLocation>
        <location evidence="1">Nucleus</location>
    </subcellularLocation>
</comment>
<feature type="domain" description="C2H2-type" evidence="10">
    <location>
        <begin position="151"/>
        <end position="178"/>
    </location>
</feature>
<evidence type="ECO:0000256" key="9">
    <source>
        <dbReference type="PROSITE-ProRule" id="PRU00042"/>
    </source>
</evidence>
<evidence type="ECO:0000259" key="10">
    <source>
        <dbReference type="PROSITE" id="PS50157"/>
    </source>
</evidence>
<dbReference type="FunFam" id="3.30.160.60:FF:001450">
    <property type="entry name" value="zinc finger protein 774"/>
    <property type="match status" value="1"/>
</dbReference>
<dbReference type="GO" id="GO:0005634">
    <property type="term" value="C:nucleus"/>
    <property type="evidence" value="ECO:0007669"/>
    <property type="project" value="UniProtKB-SubCell"/>
</dbReference>
<dbReference type="AlphaFoldDB" id="A0AAU9FX12"/>
<keyword evidence="7" id="KW-0238">DNA-binding</keyword>
<keyword evidence="12" id="KW-1185">Reference proteome</keyword>
<evidence type="ECO:0000256" key="1">
    <source>
        <dbReference type="ARBA" id="ARBA00004123"/>
    </source>
</evidence>
<dbReference type="Pfam" id="PF00096">
    <property type="entry name" value="zf-C2H2"/>
    <property type="match status" value="7"/>
</dbReference>
<dbReference type="EMBL" id="AP029266">
    <property type="protein sequence ID" value="BFG00268.1"/>
    <property type="molecule type" value="Genomic_DNA"/>
</dbReference>
<dbReference type="SMART" id="SM00355">
    <property type="entry name" value="ZnF_C2H2"/>
    <property type="match status" value="7"/>
</dbReference>
<accession>A0AAU9FX12</accession>
<evidence type="ECO:0000256" key="6">
    <source>
        <dbReference type="ARBA" id="ARBA00022833"/>
    </source>
</evidence>